<keyword evidence="1" id="KW-0863">Zinc-finger</keyword>
<dbReference type="AlphaFoldDB" id="A0AAE1YEJ9"/>
<dbReference type="GO" id="GO:0003676">
    <property type="term" value="F:nucleic acid binding"/>
    <property type="evidence" value="ECO:0007669"/>
    <property type="project" value="InterPro"/>
</dbReference>
<dbReference type="InterPro" id="IPR001878">
    <property type="entry name" value="Znf_CCHC"/>
</dbReference>
<reference evidence="3" key="2">
    <citation type="journal article" date="2024" name="Plant">
        <title>Genomic evolution and insights into agronomic trait innovations of Sesamum species.</title>
        <authorList>
            <person name="Miao H."/>
            <person name="Wang L."/>
            <person name="Qu L."/>
            <person name="Liu H."/>
            <person name="Sun Y."/>
            <person name="Le M."/>
            <person name="Wang Q."/>
            <person name="Wei S."/>
            <person name="Zheng Y."/>
            <person name="Lin W."/>
            <person name="Duan Y."/>
            <person name="Cao H."/>
            <person name="Xiong S."/>
            <person name="Wang X."/>
            <person name="Wei L."/>
            <person name="Li C."/>
            <person name="Ma Q."/>
            <person name="Ju M."/>
            <person name="Zhao R."/>
            <person name="Li G."/>
            <person name="Mu C."/>
            <person name="Tian Q."/>
            <person name="Mei H."/>
            <person name="Zhang T."/>
            <person name="Gao T."/>
            <person name="Zhang H."/>
        </authorList>
    </citation>
    <scope>NUCLEOTIDE SEQUENCE</scope>
    <source>
        <strain evidence="3">3651</strain>
    </source>
</reference>
<protein>
    <recommendedName>
        <fullName evidence="2">CCHC-type domain-containing protein</fullName>
    </recommendedName>
</protein>
<evidence type="ECO:0000313" key="4">
    <source>
        <dbReference type="Proteomes" id="UP001293254"/>
    </source>
</evidence>
<dbReference type="InterPro" id="IPR025558">
    <property type="entry name" value="DUF4283"/>
</dbReference>
<dbReference type="InterPro" id="IPR040256">
    <property type="entry name" value="At4g02000-like"/>
</dbReference>
<feature type="domain" description="CCHC-type" evidence="2">
    <location>
        <begin position="193"/>
        <end position="206"/>
    </location>
</feature>
<sequence>MEEEDDCIVLPNTIPSSPITLDLTLVGQLLSHRSTNFDALTRTFFMLLSPAKGVNIRRVAENHYCFVFNHIVDLRHTLSLRPWTFDRNLLIIQPLSLGMAPEEVSLDWSPFFVRVHGIPYGLRSSDTARMIGSKIGRWEDETNVQDSITWQDSLRIRICLDVTVPLKRALRVRVANRTLVVVHFTYERLPNFCYLCGRLGHIQRICDLRFTDDFVDPGSHAPYGPWLRENPFSSRSTLEYSSVRPTVVRPFRSAHPLEVSNSDIGGSRRPARGLNIFGNFSPVQQHVATIGTVGAVVFSGPNNHVSAYKDILNPLTGGPTLPGGPNMDSCTAPILDRLSPRPDWQSKPTTSLGVSQMFTHSGHYPSSSSRILLPDLPNSPPLGVVPSGWNHVWEVGEGLDSSAPSAIPPPCRRSAPKIAADLTFSSSPVVVAERRRDPADRLGVVFQVSNRSFPSQLLALLVHDTLDVIIGKPPLLFGVVLIARLGTEHGECYFPLLRTYGISRPTLVTLLARCSGCFHVT</sequence>
<dbReference type="PANTHER" id="PTHR31286">
    <property type="entry name" value="GLYCINE-RICH CELL WALL STRUCTURAL PROTEIN 1.8-LIKE"/>
    <property type="match status" value="1"/>
</dbReference>
<proteinExistence type="predicted"/>
<accession>A0AAE1YEJ9</accession>
<keyword evidence="1" id="KW-0479">Metal-binding</keyword>
<dbReference type="GO" id="GO:0008270">
    <property type="term" value="F:zinc ion binding"/>
    <property type="evidence" value="ECO:0007669"/>
    <property type="project" value="UniProtKB-KW"/>
</dbReference>
<dbReference type="PANTHER" id="PTHR31286:SF178">
    <property type="entry name" value="DUF4283 DOMAIN-CONTAINING PROTEIN"/>
    <property type="match status" value="1"/>
</dbReference>
<dbReference type="Pfam" id="PF14111">
    <property type="entry name" value="DUF4283"/>
    <property type="match status" value="1"/>
</dbReference>
<name>A0AAE1YEJ9_9LAMI</name>
<keyword evidence="1" id="KW-0862">Zinc</keyword>
<dbReference type="InterPro" id="IPR025836">
    <property type="entry name" value="Zn_knuckle_CX2CX4HX4C"/>
</dbReference>
<evidence type="ECO:0000313" key="3">
    <source>
        <dbReference type="EMBL" id="KAK4428724.1"/>
    </source>
</evidence>
<gene>
    <name evidence="3" type="ORF">Salat_1172300</name>
</gene>
<dbReference type="EMBL" id="JACGWO010000004">
    <property type="protein sequence ID" value="KAK4428724.1"/>
    <property type="molecule type" value="Genomic_DNA"/>
</dbReference>
<dbReference type="PROSITE" id="PS50158">
    <property type="entry name" value="ZF_CCHC"/>
    <property type="match status" value="1"/>
</dbReference>
<organism evidence="3 4">
    <name type="scientific">Sesamum alatum</name>
    <dbReference type="NCBI Taxonomy" id="300844"/>
    <lineage>
        <taxon>Eukaryota</taxon>
        <taxon>Viridiplantae</taxon>
        <taxon>Streptophyta</taxon>
        <taxon>Embryophyta</taxon>
        <taxon>Tracheophyta</taxon>
        <taxon>Spermatophyta</taxon>
        <taxon>Magnoliopsida</taxon>
        <taxon>eudicotyledons</taxon>
        <taxon>Gunneridae</taxon>
        <taxon>Pentapetalae</taxon>
        <taxon>asterids</taxon>
        <taxon>lamiids</taxon>
        <taxon>Lamiales</taxon>
        <taxon>Pedaliaceae</taxon>
        <taxon>Sesamum</taxon>
    </lineage>
</organism>
<evidence type="ECO:0000256" key="1">
    <source>
        <dbReference type="PROSITE-ProRule" id="PRU00047"/>
    </source>
</evidence>
<evidence type="ECO:0000259" key="2">
    <source>
        <dbReference type="PROSITE" id="PS50158"/>
    </source>
</evidence>
<reference evidence="3" key="1">
    <citation type="submission" date="2020-06" db="EMBL/GenBank/DDBJ databases">
        <authorList>
            <person name="Li T."/>
            <person name="Hu X."/>
            <person name="Zhang T."/>
            <person name="Song X."/>
            <person name="Zhang H."/>
            <person name="Dai N."/>
            <person name="Sheng W."/>
            <person name="Hou X."/>
            <person name="Wei L."/>
        </authorList>
    </citation>
    <scope>NUCLEOTIDE SEQUENCE</scope>
    <source>
        <strain evidence="3">3651</strain>
        <tissue evidence="3">Leaf</tissue>
    </source>
</reference>
<comment type="caution">
    <text evidence="3">The sequence shown here is derived from an EMBL/GenBank/DDBJ whole genome shotgun (WGS) entry which is preliminary data.</text>
</comment>
<dbReference type="Proteomes" id="UP001293254">
    <property type="component" value="Unassembled WGS sequence"/>
</dbReference>
<dbReference type="Pfam" id="PF14392">
    <property type="entry name" value="zf-CCHC_4"/>
    <property type="match status" value="1"/>
</dbReference>
<keyword evidence="4" id="KW-1185">Reference proteome</keyword>